<feature type="transmembrane region" description="Helical" evidence="1">
    <location>
        <begin position="227"/>
        <end position="244"/>
    </location>
</feature>
<feature type="transmembrane region" description="Helical" evidence="1">
    <location>
        <begin position="194"/>
        <end position="215"/>
    </location>
</feature>
<accession>A0A2P8H5C3</accession>
<dbReference type="AlphaFoldDB" id="A0A2P8H5C3"/>
<evidence type="ECO:0000313" key="3">
    <source>
        <dbReference type="Proteomes" id="UP000242682"/>
    </source>
</evidence>
<evidence type="ECO:0008006" key="4">
    <source>
        <dbReference type="Google" id="ProtNLM"/>
    </source>
</evidence>
<keyword evidence="1" id="KW-0812">Transmembrane</keyword>
<dbReference type="OrthoDB" id="21325at2"/>
<gene>
    <name evidence="2" type="ORF">B0H99_102105</name>
</gene>
<organism evidence="2 3">
    <name type="scientific">Planomicrobium soli</name>
    <dbReference type="NCBI Taxonomy" id="1176648"/>
    <lineage>
        <taxon>Bacteria</taxon>
        <taxon>Bacillati</taxon>
        <taxon>Bacillota</taxon>
        <taxon>Bacilli</taxon>
        <taxon>Bacillales</taxon>
        <taxon>Caryophanaceae</taxon>
        <taxon>Planomicrobium</taxon>
    </lineage>
</organism>
<protein>
    <recommendedName>
        <fullName evidence="4">ZIP Zinc transporter</fullName>
    </recommendedName>
</protein>
<feature type="transmembrane region" description="Helical" evidence="1">
    <location>
        <begin position="169"/>
        <end position="188"/>
    </location>
</feature>
<evidence type="ECO:0000256" key="1">
    <source>
        <dbReference type="SAM" id="Phobius"/>
    </source>
</evidence>
<dbReference type="EMBL" id="PYAT01000002">
    <property type="protein sequence ID" value="PSL41422.1"/>
    <property type="molecule type" value="Genomic_DNA"/>
</dbReference>
<dbReference type="RefSeq" id="WP_106532118.1">
    <property type="nucleotide sequence ID" value="NZ_PYAT01000002.1"/>
</dbReference>
<keyword evidence="1" id="KW-0472">Membrane</keyword>
<feature type="transmembrane region" description="Helical" evidence="1">
    <location>
        <begin position="141"/>
        <end position="157"/>
    </location>
</feature>
<comment type="caution">
    <text evidence="2">The sequence shown here is derived from an EMBL/GenBank/DDBJ whole genome shotgun (WGS) entry which is preliminary data.</text>
</comment>
<reference evidence="2 3" key="1">
    <citation type="submission" date="2018-03" db="EMBL/GenBank/DDBJ databases">
        <title>Genomic Encyclopedia of Type Strains, Phase III (KMG-III): the genomes of soil and plant-associated and newly described type strains.</title>
        <authorList>
            <person name="Whitman W."/>
        </authorList>
    </citation>
    <scope>NUCLEOTIDE SEQUENCE [LARGE SCALE GENOMIC DNA]</scope>
    <source>
        <strain evidence="2 3">CGMCC 1.12259</strain>
    </source>
</reference>
<keyword evidence="3" id="KW-1185">Reference proteome</keyword>
<feature type="transmembrane region" description="Helical" evidence="1">
    <location>
        <begin position="32"/>
        <end position="54"/>
    </location>
</feature>
<feature type="transmembrane region" description="Helical" evidence="1">
    <location>
        <begin position="6"/>
        <end position="25"/>
    </location>
</feature>
<proteinExistence type="predicted"/>
<sequence length="245" mass="27658">MFVPSLLVILGFMFVHINTHYIKFLNTPQKNVLLSLVSGGSIAYVFLHLVPELAHYEVVVEKAHLPLLFEHLDYFAYLLALLGIALFYGIDKLNDKSQRKNENEKNLTRPQEHIFILHILTFALYNGLLGYLLPYLSGDNIAAYVVYFIVFSFHFIANSRVLHLTHEDLYIKAGRWILAFSVLVGWLLNELTHTSALTIAILSSFLTGGVILNILNDELPEQKKSSFLAFSVGLISIGGLLQLIL</sequence>
<feature type="transmembrane region" description="Helical" evidence="1">
    <location>
        <begin position="74"/>
        <end position="93"/>
    </location>
</feature>
<feature type="transmembrane region" description="Helical" evidence="1">
    <location>
        <begin position="114"/>
        <end position="135"/>
    </location>
</feature>
<keyword evidence="1" id="KW-1133">Transmembrane helix</keyword>
<name>A0A2P8H5C3_9BACL</name>
<dbReference type="Proteomes" id="UP000242682">
    <property type="component" value="Unassembled WGS sequence"/>
</dbReference>
<evidence type="ECO:0000313" key="2">
    <source>
        <dbReference type="EMBL" id="PSL41422.1"/>
    </source>
</evidence>